<dbReference type="Gene3D" id="2.150.10.10">
    <property type="entry name" value="Serralysin-like metalloprotease, C-terminal"/>
    <property type="match status" value="4"/>
</dbReference>
<evidence type="ECO:0000313" key="11">
    <source>
        <dbReference type="Proteomes" id="UP001318682"/>
    </source>
</evidence>
<proteinExistence type="predicted"/>
<keyword evidence="3" id="KW-0732">Signal</keyword>
<keyword evidence="11" id="KW-1185">Reference proteome</keyword>
<dbReference type="InterPro" id="IPR018511">
    <property type="entry name" value="Hemolysin-typ_Ca-bd_CS"/>
</dbReference>
<feature type="domain" description="Calx-beta" evidence="9">
    <location>
        <begin position="704"/>
        <end position="809"/>
    </location>
</feature>
<name>A0ABZ2BXH3_9RHOB</name>
<dbReference type="InterPro" id="IPR003644">
    <property type="entry name" value="Calx_beta"/>
</dbReference>
<keyword evidence="7" id="KW-0813">Transport</keyword>
<dbReference type="PRINTS" id="PR01488">
    <property type="entry name" value="RTXTOXINA"/>
</dbReference>
<dbReference type="SUPFAM" id="SSF51120">
    <property type="entry name" value="beta-Roll"/>
    <property type="match status" value="3"/>
</dbReference>
<evidence type="ECO:0000256" key="8">
    <source>
        <dbReference type="ARBA" id="ARBA00023136"/>
    </source>
</evidence>
<dbReference type="Gene3D" id="2.60.40.2030">
    <property type="match status" value="8"/>
</dbReference>
<evidence type="ECO:0000256" key="1">
    <source>
        <dbReference type="ARBA" id="ARBA00004370"/>
    </source>
</evidence>
<gene>
    <name evidence="10" type="ORF">ROLI_038740</name>
</gene>
<comment type="subcellular location">
    <subcellularLocation>
        <location evidence="1">Membrane</location>
    </subcellularLocation>
</comment>
<keyword evidence="6" id="KW-0843">Virulence</keyword>
<evidence type="ECO:0000259" key="9">
    <source>
        <dbReference type="SMART" id="SM00237"/>
    </source>
</evidence>
<dbReference type="InterPro" id="IPR003995">
    <property type="entry name" value="RTX_toxin_determinant-A"/>
</dbReference>
<keyword evidence="5" id="KW-0106">Calcium</keyword>
<dbReference type="PANTHER" id="PTHR11878:SF65">
    <property type="entry name" value="NA_CA-EXCHANGE PROTEIN, ISOFORM G"/>
    <property type="match status" value="1"/>
</dbReference>
<accession>A0ABZ2BXH3</accession>
<dbReference type="Pfam" id="PF00353">
    <property type="entry name" value="HemolysinCabind"/>
    <property type="match status" value="5"/>
</dbReference>
<dbReference type="RefSeq" id="WP_187428407.1">
    <property type="nucleotide sequence ID" value="NZ_CP143423.1"/>
</dbReference>
<protein>
    <recommendedName>
        <fullName evidence="9">Calx-beta domain-containing protein</fullName>
    </recommendedName>
</protein>
<feature type="domain" description="Calx-beta" evidence="9">
    <location>
        <begin position="586"/>
        <end position="689"/>
    </location>
</feature>
<dbReference type="PANTHER" id="PTHR11878">
    <property type="entry name" value="SODIUM/CALCIUM EXCHANGER"/>
    <property type="match status" value="1"/>
</dbReference>
<dbReference type="PROSITE" id="PS00330">
    <property type="entry name" value="HEMOLYSIN_CALCIUM"/>
    <property type="match status" value="7"/>
</dbReference>
<keyword evidence="8" id="KW-0472">Membrane</keyword>
<keyword evidence="7" id="KW-0406">Ion transport</keyword>
<dbReference type="Proteomes" id="UP001318682">
    <property type="component" value="Chromosome"/>
</dbReference>
<dbReference type="InterPro" id="IPR038081">
    <property type="entry name" value="CalX-like_sf"/>
</dbReference>
<evidence type="ECO:0000256" key="5">
    <source>
        <dbReference type="ARBA" id="ARBA00022837"/>
    </source>
</evidence>
<feature type="domain" description="Calx-beta" evidence="9">
    <location>
        <begin position="346"/>
        <end position="449"/>
    </location>
</feature>
<organism evidence="10 11">
    <name type="scientific">Roseobacter fucihabitans</name>
    <dbReference type="NCBI Taxonomy" id="1537242"/>
    <lineage>
        <taxon>Bacteria</taxon>
        <taxon>Pseudomonadati</taxon>
        <taxon>Pseudomonadota</taxon>
        <taxon>Alphaproteobacteria</taxon>
        <taxon>Rhodobacterales</taxon>
        <taxon>Roseobacteraceae</taxon>
        <taxon>Roseobacter</taxon>
    </lineage>
</organism>
<feature type="domain" description="Calx-beta" evidence="9">
    <location>
        <begin position="825"/>
        <end position="927"/>
    </location>
</feature>
<reference evidence="11" key="1">
    <citation type="submission" date="2024-01" db="EMBL/GenBank/DDBJ databases">
        <title>Roseobacter fucihabitans sp. nov., isolated from the brown alga Fucus spiralis.</title>
        <authorList>
            <person name="Hahnke S."/>
            <person name="Berger M."/>
            <person name="Schlingloff A."/>
            <person name="Athale I."/>
            <person name="Neumann-Schaal M."/>
            <person name="Adenaya A."/>
            <person name="Poehlein A."/>
            <person name="Daniel R."/>
            <person name="Pertersen J."/>
            <person name="Brinkhoff T."/>
        </authorList>
    </citation>
    <scope>NUCLEOTIDE SEQUENCE [LARGE SCALE GENOMIC DNA]</scope>
    <source>
        <strain evidence="11">B14</strain>
    </source>
</reference>
<dbReference type="InterPro" id="IPR051171">
    <property type="entry name" value="CaCA"/>
</dbReference>
<feature type="domain" description="Calx-beta" evidence="9">
    <location>
        <begin position="106"/>
        <end position="209"/>
    </location>
</feature>
<evidence type="ECO:0000256" key="2">
    <source>
        <dbReference type="ARBA" id="ARBA00022656"/>
    </source>
</evidence>
<evidence type="ECO:0000256" key="4">
    <source>
        <dbReference type="ARBA" id="ARBA00022737"/>
    </source>
</evidence>
<keyword evidence="4" id="KW-0677">Repeat</keyword>
<dbReference type="PRINTS" id="PR00313">
    <property type="entry name" value="CABNDNGRPT"/>
</dbReference>
<dbReference type="InterPro" id="IPR001343">
    <property type="entry name" value="Hemolysn_Ca-bd"/>
</dbReference>
<dbReference type="SUPFAM" id="SSF141072">
    <property type="entry name" value="CalX-like"/>
    <property type="match status" value="8"/>
</dbReference>
<evidence type="ECO:0000256" key="6">
    <source>
        <dbReference type="ARBA" id="ARBA00023026"/>
    </source>
</evidence>
<evidence type="ECO:0000256" key="3">
    <source>
        <dbReference type="ARBA" id="ARBA00022729"/>
    </source>
</evidence>
<keyword evidence="2" id="KW-0800">Toxin</keyword>
<dbReference type="Pfam" id="PF03160">
    <property type="entry name" value="Calx-beta"/>
    <property type="match status" value="8"/>
</dbReference>
<dbReference type="EMBL" id="CP143423">
    <property type="protein sequence ID" value="WVX50774.1"/>
    <property type="molecule type" value="Genomic_DNA"/>
</dbReference>
<dbReference type="InterPro" id="IPR011049">
    <property type="entry name" value="Serralysin-like_metalloprot_C"/>
</dbReference>
<evidence type="ECO:0000313" key="10">
    <source>
        <dbReference type="EMBL" id="WVX50774.1"/>
    </source>
</evidence>
<sequence length="1340" mass="135511">MLTITGGEIIEGSSNNDGFIVFTATLSGPLLDPVSFTYAARSGTADEEADFDSSGTILTIPAGQTSVQFFVRTVADNTSEADESVKVDVFNVQGTQLANGELRTTVQGVILDDDGTGQKRSLLVSDALISENDTGTKQAVFEVRLSQASTEAITIDYETRDGTARAGSDYTAATGSVTFAAGQTVTTVSVDVIGDTAVEGSEQFSLVVAPTAADADLLAVDFAGGVATILDDDASGTEPSLSVTGADVLEGSSNNDNFIAYTVTLSEPSLSAVSFTYRAISGTADVNADFDNGGTNTVTIAAGQTTAQFFVRTVAENNSEVDESVKVEIFNIQGAVLANGEPITTVMGVILDDDGTGQKRVAFVNDVRLLEGDGGSKQAVFEVRLSEPAGEAITLSFQTRDGTAMAGSDYTATTGTVTFAAGQTIASVAVDVSGDTTIEGSEKFSLIVAPIAADADQLAVDFAGGVATILDDDASGSAPSLTVTGGETVEGSSNNDTFITYTATLSEPALSAVSFTYRAISGTADVNADFDNGGTNTVTIAAGQTTAQFFVRTVAENTQEADESVQVDIFNVQGAEFANGEERIIVQSVLLDDDGSGLKRAVLVQDTVIVEGDSGTKQAVFEIRLSNPSGEEIVFDFTTVEGTATSNADFRGLSGQVTFAAGQTVASVVVDVFGDTSSERMESFQLVLTTASPEIEGGQTGVAATATLLDDDTALGFAPEISLTAGDIVEGSSNNDTFLVFTVALSEASTSPVSFSYAALSGTAVVSDDFDVNASTFTIPAGTTTGQIFVRTVADNTPEEDETVVLELSNPTGAVFAGGGATLSATGTILDDDTPAPVLGTPRVTVADASAPEGGVMTFTLTRIGSTAEATTGSFSLLNGTADAGADYTGASGQFSFAVGAITTSISVPISNDGQIEGPETLVLRLSDLENGVLPGNAREAFAIGTIAPTPPPPNPTIILGSEAGETITGTSVDEHIFGFGGDDRILGARGDDIIFGGDGVDVLNGGEGNDSISGGDGADTVYGQGGNDRIDGGDGNDQLLGESGNDTIFGGLGDDTIGGGDGVDNIDAGDGDDTAFGGEGNDAIRGGEGNDTLFGSGGNDLIDGGDGNDTIFGETGIDTLLGGAGDDFMGGGGGGDVMDGQEGNDMMFGGANDDTMVGGSGNDTMDGQTQDDDLFGQTGNDTLFGGDGFDFLDGGSGDDVLNGGNQGDTLVGGLGVDTLNGGAGFDTFDFNAVVESAFGAADTIIGFEGTGTFGGDTIDLSTIDANATLGGNQAFTFLGAVTNAVGLGFGAGALWTQEFDGQTRLYGNINNDGFIDLEVRINDGPGTLAANYTAGDFIL</sequence>
<dbReference type="SMART" id="SM00237">
    <property type="entry name" value="Calx_beta"/>
    <property type="match status" value="5"/>
</dbReference>
<evidence type="ECO:0000256" key="7">
    <source>
        <dbReference type="ARBA" id="ARBA00023065"/>
    </source>
</evidence>